<keyword evidence="2" id="KW-1185">Reference proteome</keyword>
<protein>
    <submittedName>
        <fullName evidence="1">Uncharacterized protein</fullName>
    </submittedName>
</protein>
<gene>
    <name evidence="1" type="ORF">IMCC14465_06660</name>
</gene>
<accession>J9A3D5</accession>
<dbReference type="eggNOG" id="COG3210">
    <property type="taxonomic scope" value="Bacteria"/>
</dbReference>
<dbReference type="AlphaFoldDB" id="J9A3D5"/>
<dbReference type="OrthoDB" id="6756629at2"/>
<dbReference type="Proteomes" id="UP000004836">
    <property type="component" value="Unassembled WGS sequence"/>
</dbReference>
<dbReference type="EMBL" id="ALYF01000003">
    <property type="protein sequence ID" value="EJW20870.1"/>
    <property type="molecule type" value="Genomic_DNA"/>
</dbReference>
<evidence type="ECO:0000313" key="2">
    <source>
        <dbReference type="Proteomes" id="UP000004836"/>
    </source>
</evidence>
<dbReference type="STRING" id="1220535.IMCC14465_06660"/>
<proteinExistence type="predicted"/>
<name>J9A3D5_9PROT</name>
<reference evidence="1 2" key="1">
    <citation type="journal article" date="2012" name="J. Bacteriol.">
        <title>Genome Sequence of Strain IMCC14465, Isolated from the East Sea, Belonging to the PS1 Clade of Alphaproteobacteria.</title>
        <authorList>
            <person name="Yang S.J."/>
            <person name="Kang I."/>
            <person name="Cho J.C."/>
        </authorList>
    </citation>
    <scope>NUCLEOTIDE SEQUENCE [LARGE SCALE GENOMIC DNA]</scope>
    <source>
        <strain evidence="1 2">IMCC14465</strain>
    </source>
</reference>
<organism evidence="1 2">
    <name type="scientific">alpha proteobacterium IMCC14465</name>
    <dbReference type="NCBI Taxonomy" id="1220535"/>
    <lineage>
        <taxon>Bacteria</taxon>
        <taxon>Pseudomonadati</taxon>
        <taxon>Pseudomonadota</taxon>
        <taxon>Alphaproteobacteria</taxon>
        <taxon>PS1 clade</taxon>
    </lineage>
</organism>
<comment type="caution">
    <text evidence="1">The sequence shown here is derived from an EMBL/GenBank/DDBJ whole genome shotgun (WGS) entry which is preliminary data.</text>
</comment>
<evidence type="ECO:0000313" key="1">
    <source>
        <dbReference type="EMBL" id="EJW20870.1"/>
    </source>
</evidence>
<dbReference type="Pfam" id="PF17963">
    <property type="entry name" value="Big_9"/>
    <property type="match status" value="2"/>
</dbReference>
<sequence length="405" mass="43957">MTQDIQYVLDNGDGPYLDLPILDGFQPTIGTAPTLKLRSPLDTAVTTGQKAATTGNHAYLVEDAWYALDATDNWFNYFELGSYSDAESSVDITLSYLNSKGEYVSEKFYGMSKTIDLAMGGTLTIYNHTSNFQTGTLKAQYRSPTQDILDALNTGDTAVESVRITLTDWDGNTTSDVFSVSYDGITTAPTATDDTRETFAGERSRDNVLDNDVVADSKIKVTHLDGVELSAGARFEGEYGTLRIKGNGGYDYRAKKNIDFDGQEEVRDVFTYTITDREGDTDTAELVFTFSNSDAPIARDNSVSLGDSATVRAGLLSDDGSPNGSDLRLVSINGQAVEAGDIIDTQYGTMTIRNEGGSFTFVAKSDDEIDFGDDQEVHETLSYVVTNDSGLTDDATLTITVYDVI</sequence>